<feature type="binding site" evidence="3">
    <location>
        <position position="63"/>
    </location>
    <ligand>
        <name>Mg(2+)</name>
        <dbReference type="ChEBI" id="CHEBI:18420"/>
        <label>1</label>
    </ligand>
</feature>
<evidence type="ECO:0000313" key="5">
    <source>
        <dbReference type="Proteomes" id="UP001211044"/>
    </source>
</evidence>
<dbReference type="PANTHER" id="PTHR16222">
    <property type="entry name" value="ADP-RIBOSYLGLYCOHYDROLASE"/>
    <property type="match status" value="1"/>
</dbReference>
<dbReference type="Pfam" id="PF03747">
    <property type="entry name" value="ADP_ribosyl_GH"/>
    <property type="match status" value="1"/>
</dbReference>
<dbReference type="Proteomes" id="UP001211044">
    <property type="component" value="Chromosome"/>
</dbReference>
<evidence type="ECO:0000256" key="3">
    <source>
        <dbReference type="PIRSR" id="PIRSR605502-1"/>
    </source>
</evidence>
<dbReference type="KEGG" id="wne:PIG85_02135"/>
<comment type="cofactor">
    <cofactor evidence="3">
        <name>Mg(2+)</name>
        <dbReference type="ChEBI" id="CHEBI:18420"/>
    </cofactor>
    <text evidence="3">Binds 2 magnesium ions per subunit.</text>
</comment>
<feature type="binding site" evidence="3">
    <location>
        <position position="65"/>
    </location>
    <ligand>
        <name>Mg(2+)</name>
        <dbReference type="ChEBI" id="CHEBI:18420"/>
        <label>1</label>
    </ligand>
</feature>
<dbReference type="RefSeq" id="WP_004806469.1">
    <property type="nucleotide sequence ID" value="NZ_CP116394.1"/>
</dbReference>
<keyword evidence="3" id="KW-0460">Magnesium</keyword>
<dbReference type="GO" id="GO:0016787">
    <property type="term" value="F:hydrolase activity"/>
    <property type="evidence" value="ECO:0007669"/>
    <property type="project" value="UniProtKB-KW"/>
</dbReference>
<sequence>MTVDLIEKAEGCLLGLALGDALGAPTQSLSPQQIISTYGRITHLRDASADQPIAPNLPAGRVTDDTDQALIVAHMLVQGLSAPAFAQALLDWEDHMIAIGSLDLLGPSTKAALYKIREGGDLTEAGKYGSTNGSTMRIAPVGIAYPPGQHLRESVCQISSLTHGTTIGISAAMTVAVTISNVLEGAALPEALAAGIAEGSKDYGNWVAGASIPARFKALWPLCQSMGEEEFSTFLQQVVGTSVQSPESVTAALLLACKYADKPFTALCAAANLGGDTDTIGAIAGAILGALHGPAGFPPSQIGLVEEVNEHDFAGTAEKLLALRKGEQ</sequence>
<evidence type="ECO:0000313" key="4">
    <source>
        <dbReference type="EMBL" id="WCE46468.1"/>
    </source>
</evidence>
<name>A0AB38XQB5_9ACTO</name>
<feature type="binding site" evidence="3">
    <location>
        <position position="279"/>
    </location>
    <ligand>
        <name>Mg(2+)</name>
        <dbReference type="ChEBI" id="CHEBI:18420"/>
        <label>1</label>
    </ligand>
</feature>
<organism evidence="4 5">
    <name type="scientific">Winkia neuii subsp. anitrata</name>
    <dbReference type="NCBI Taxonomy" id="29318"/>
    <lineage>
        <taxon>Bacteria</taxon>
        <taxon>Bacillati</taxon>
        <taxon>Actinomycetota</taxon>
        <taxon>Actinomycetes</taxon>
        <taxon>Actinomycetales</taxon>
        <taxon>Actinomycetaceae</taxon>
        <taxon>Winkia</taxon>
    </lineage>
</organism>
<dbReference type="PANTHER" id="PTHR16222:SF24">
    <property type="entry name" value="ADP-RIBOSYLHYDROLASE ARH3"/>
    <property type="match status" value="1"/>
</dbReference>
<feature type="binding site" evidence="3">
    <location>
        <position position="276"/>
    </location>
    <ligand>
        <name>Mg(2+)</name>
        <dbReference type="ChEBI" id="CHEBI:18420"/>
        <label>1</label>
    </ligand>
</feature>
<reference evidence="4" key="1">
    <citation type="submission" date="2023-01" db="EMBL/GenBank/DDBJ databases">
        <title>Comparative Genomic Analysis of the Clinically-Derived Winkia Strain NY0527 Provides Evidence into the Taxonomic Reassignment of Winkia neuii and Characterizes Their Virulence Traits.</title>
        <authorList>
            <person name="Cai X."/>
            <person name="Peng Y."/>
            <person name="Li M."/>
            <person name="Qiu Y."/>
            <person name="Wang Y."/>
            <person name="Xu L."/>
            <person name="Hou Q."/>
        </authorList>
    </citation>
    <scope>NUCLEOTIDE SEQUENCE</scope>
    <source>
        <strain evidence="4">NY0527</strain>
    </source>
</reference>
<evidence type="ECO:0000256" key="2">
    <source>
        <dbReference type="ARBA" id="ARBA00022801"/>
    </source>
</evidence>
<dbReference type="SUPFAM" id="SSF101478">
    <property type="entry name" value="ADP-ribosylglycohydrolase"/>
    <property type="match status" value="1"/>
</dbReference>
<dbReference type="InterPro" id="IPR050792">
    <property type="entry name" value="ADP-ribosylglycohydrolase"/>
</dbReference>
<protein>
    <submittedName>
        <fullName evidence="4">ADP-ribosylglycohydrolase family protein</fullName>
    </submittedName>
</protein>
<dbReference type="AlphaFoldDB" id="A0AB38XQB5"/>
<evidence type="ECO:0000256" key="1">
    <source>
        <dbReference type="ARBA" id="ARBA00010702"/>
    </source>
</evidence>
<dbReference type="Gene3D" id="1.10.4080.10">
    <property type="entry name" value="ADP-ribosylation/Crystallin J1"/>
    <property type="match status" value="1"/>
</dbReference>
<accession>A0AB38XQB5</accession>
<keyword evidence="2" id="KW-0378">Hydrolase</keyword>
<dbReference type="EMBL" id="CP116394">
    <property type="protein sequence ID" value="WCE46468.1"/>
    <property type="molecule type" value="Genomic_DNA"/>
</dbReference>
<dbReference type="GO" id="GO:0046872">
    <property type="term" value="F:metal ion binding"/>
    <property type="evidence" value="ECO:0007669"/>
    <property type="project" value="UniProtKB-KW"/>
</dbReference>
<feature type="binding site" evidence="3">
    <location>
        <position position="278"/>
    </location>
    <ligand>
        <name>Mg(2+)</name>
        <dbReference type="ChEBI" id="CHEBI:18420"/>
        <label>1</label>
    </ligand>
</feature>
<gene>
    <name evidence="4" type="ORF">PIG85_02135</name>
</gene>
<comment type="similarity">
    <text evidence="1">Belongs to the ADP-ribosylglycohydrolase family.</text>
</comment>
<feature type="binding site" evidence="3">
    <location>
        <position position="64"/>
    </location>
    <ligand>
        <name>Mg(2+)</name>
        <dbReference type="ChEBI" id="CHEBI:18420"/>
        <label>1</label>
    </ligand>
</feature>
<dbReference type="InterPro" id="IPR005502">
    <property type="entry name" value="Ribosyl_crysJ1"/>
</dbReference>
<keyword evidence="3" id="KW-0479">Metal-binding</keyword>
<proteinExistence type="inferred from homology"/>
<dbReference type="InterPro" id="IPR036705">
    <property type="entry name" value="Ribosyl_crysJ1_sf"/>
</dbReference>